<evidence type="ECO:0000313" key="3">
    <source>
        <dbReference type="Proteomes" id="UP001407405"/>
    </source>
</evidence>
<protein>
    <submittedName>
        <fullName evidence="2">Uncharacterized protein</fullName>
    </submittedName>
</protein>
<keyword evidence="3" id="KW-1185">Reference proteome</keyword>
<feature type="transmembrane region" description="Helical" evidence="1">
    <location>
        <begin position="46"/>
        <end position="63"/>
    </location>
</feature>
<reference evidence="2 3" key="1">
    <citation type="submission" date="2024-04" db="EMBL/GenBank/DDBJ databases">
        <title>Genome sequencing and metabolic network reconstruction of aminoacids and betaine degradation by Anoxynatronum sibiricum.</title>
        <authorList>
            <person name="Detkova E.N."/>
            <person name="Boltjanskaja Y.V."/>
            <person name="Mardanov A.V."/>
            <person name="Kevbrin V."/>
        </authorList>
    </citation>
    <scope>NUCLEOTIDE SEQUENCE [LARGE SCALE GENOMIC DNA]</scope>
    <source>
        <strain evidence="2 3">Z-7981</strain>
    </source>
</reference>
<keyword evidence="1" id="KW-0812">Transmembrane</keyword>
<evidence type="ECO:0000256" key="1">
    <source>
        <dbReference type="SAM" id="Phobius"/>
    </source>
</evidence>
<proteinExistence type="predicted"/>
<dbReference type="RefSeq" id="WP_343186987.1">
    <property type="nucleotide sequence ID" value="NZ_JBCITM010000020.1"/>
</dbReference>
<gene>
    <name evidence="2" type="ORF">AAIG11_14545</name>
</gene>
<keyword evidence="1" id="KW-1133">Transmembrane helix</keyword>
<evidence type="ECO:0000313" key="2">
    <source>
        <dbReference type="EMBL" id="MEN1761703.1"/>
    </source>
</evidence>
<sequence>MKVMTELLNQKKNYYMLHAASGMVWGTAIVMAHISIIARFWTSNTYVTIAWALMVQGALSLYYHCKGPFSVVKGVGITAAVAAFTIAAAFILSLYGL</sequence>
<dbReference type="EMBL" id="JBCITM010000020">
    <property type="protein sequence ID" value="MEN1761703.1"/>
    <property type="molecule type" value="Genomic_DNA"/>
</dbReference>
<feature type="transmembrane region" description="Helical" evidence="1">
    <location>
        <begin position="75"/>
        <end position="95"/>
    </location>
</feature>
<keyword evidence="1" id="KW-0472">Membrane</keyword>
<dbReference type="Proteomes" id="UP001407405">
    <property type="component" value="Unassembled WGS sequence"/>
</dbReference>
<organism evidence="2 3">
    <name type="scientific">Anoxynatronum sibiricum</name>
    <dbReference type="NCBI Taxonomy" id="210623"/>
    <lineage>
        <taxon>Bacteria</taxon>
        <taxon>Bacillati</taxon>
        <taxon>Bacillota</taxon>
        <taxon>Clostridia</taxon>
        <taxon>Eubacteriales</taxon>
        <taxon>Clostridiaceae</taxon>
        <taxon>Anoxynatronum</taxon>
    </lineage>
</organism>
<comment type="caution">
    <text evidence="2">The sequence shown here is derived from an EMBL/GenBank/DDBJ whole genome shotgun (WGS) entry which is preliminary data.</text>
</comment>
<accession>A0ABU9VX01</accession>
<feature type="transmembrane region" description="Helical" evidence="1">
    <location>
        <begin position="20"/>
        <end position="40"/>
    </location>
</feature>
<name>A0ABU9VX01_9CLOT</name>